<comment type="similarity">
    <text evidence="1">Belongs to the MsrA Met sulfoxide reductase family.</text>
</comment>
<dbReference type="FunFam" id="3.30.1060.10:FF:000002">
    <property type="entry name" value="Peptide methionine sulfoxide reductase"/>
    <property type="match status" value="1"/>
</dbReference>
<accession>A0ABD1ZFN0</accession>
<protein>
    <recommendedName>
        <fullName evidence="2">peptide-methionine (S)-S-oxide reductase</fullName>
        <ecNumber evidence="2">1.8.4.11</ecNumber>
    </recommendedName>
    <alternativeName>
        <fullName evidence="5">Peptide-methionine (S)-S-oxide reductase</fullName>
    </alternativeName>
    <alternativeName>
        <fullName evidence="4">Protein-methionine-S-oxide reductase</fullName>
    </alternativeName>
</protein>
<evidence type="ECO:0000256" key="2">
    <source>
        <dbReference type="ARBA" id="ARBA00012502"/>
    </source>
</evidence>
<evidence type="ECO:0000256" key="6">
    <source>
        <dbReference type="ARBA" id="ARBA00047806"/>
    </source>
</evidence>
<dbReference type="PANTHER" id="PTHR42799">
    <property type="entry name" value="MITOCHONDRIAL PEPTIDE METHIONINE SULFOXIDE REDUCTASE"/>
    <property type="match status" value="1"/>
</dbReference>
<evidence type="ECO:0000256" key="4">
    <source>
        <dbReference type="ARBA" id="ARBA00030273"/>
    </source>
</evidence>
<keyword evidence="3" id="KW-0560">Oxidoreductase</keyword>
<dbReference type="InterPro" id="IPR002569">
    <property type="entry name" value="Met_Sox_Rdtase_MsrA_dom"/>
</dbReference>
<evidence type="ECO:0000256" key="3">
    <source>
        <dbReference type="ARBA" id="ARBA00023002"/>
    </source>
</evidence>
<comment type="catalytic activity">
    <reaction evidence="6">
        <text>L-methionyl-[protein] + [thioredoxin]-disulfide + H2O = L-methionyl-(S)-S-oxide-[protein] + [thioredoxin]-dithiol</text>
        <dbReference type="Rhea" id="RHEA:14217"/>
        <dbReference type="Rhea" id="RHEA-COMP:10698"/>
        <dbReference type="Rhea" id="RHEA-COMP:10700"/>
        <dbReference type="Rhea" id="RHEA-COMP:12313"/>
        <dbReference type="Rhea" id="RHEA-COMP:12315"/>
        <dbReference type="ChEBI" id="CHEBI:15377"/>
        <dbReference type="ChEBI" id="CHEBI:16044"/>
        <dbReference type="ChEBI" id="CHEBI:29950"/>
        <dbReference type="ChEBI" id="CHEBI:44120"/>
        <dbReference type="ChEBI" id="CHEBI:50058"/>
        <dbReference type="EC" id="1.8.4.11"/>
    </reaction>
</comment>
<comment type="caution">
    <text evidence="10">The sequence shown here is derived from an EMBL/GenBank/DDBJ whole genome shotgun (WGS) entry which is preliminary data.</text>
</comment>
<dbReference type="Gene3D" id="3.30.1060.10">
    <property type="entry name" value="Peptide methionine sulphoxide reductase MsrA"/>
    <property type="match status" value="1"/>
</dbReference>
<dbReference type="EC" id="1.8.4.11" evidence="2"/>
<reference evidence="10 11" key="1">
    <citation type="submission" date="2024-09" db="EMBL/GenBank/DDBJ databases">
        <title>Chromosome-scale assembly of Riccia fluitans.</title>
        <authorList>
            <person name="Paukszto L."/>
            <person name="Sawicki J."/>
            <person name="Karawczyk K."/>
            <person name="Piernik-Szablinska J."/>
            <person name="Szczecinska M."/>
            <person name="Mazdziarz M."/>
        </authorList>
    </citation>
    <scope>NUCLEOTIDE SEQUENCE [LARGE SCALE GENOMIC DNA]</scope>
    <source>
        <strain evidence="10">Rf_01</strain>
        <tissue evidence="10">Aerial parts of the thallus</tissue>
    </source>
</reference>
<sequence>MSLHAVGVQVRGRSLYASTSTSLSSLGYICSNSSSTTATSTSPATPFLGLKIKFSSPATSKSPQPGSVNFSPLGMDGGWLSKLGFGSKNKATAASYGDPSTNPALGPDDDKPAAGQSFAQFGAGCFWGVELAYQRVPGVSKTEVGYSQGHVHNPTYSDVCEGDTMHSEVVRVQYDPNECTYESLLDVFWARHDPTTLNRQGGDVGTQYRSGIYYYTPEQEKAAKESMEKHQTKVNKKIVTEILPAKKFYRAESYHQQYLAKGGRFGFRQSTEKGCNDPIRCYG</sequence>
<dbReference type="AlphaFoldDB" id="A0ABD1ZFN0"/>
<dbReference type="Pfam" id="PF01625">
    <property type="entry name" value="PMSR"/>
    <property type="match status" value="1"/>
</dbReference>
<organism evidence="10 11">
    <name type="scientific">Riccia fluitans</name>
    <dbReference type="NCBI Taxonomy" id="41844"/>
    <lineage>
        <taxon>Eukaryota</taxon>
        <taxon>Viridiplantae</taxon>
        <taxon>Streptophyta</taxon>
        <taxon>Embryophyta</taxon>
        <taxon>Marchantiophyta</taxon>
        <taxon>Marchantiopsida</taxon>
        <taxon>Marchantiidae</taxon>
        <taxon>Marchantiales</taxon>
        <taxon>Ricciaceae</taxon>
        <taxon>Riccia</taxon>
    </lineage>
</organism>
<feature type="domain" description="Peptide methionine sulphoxide reductase MsrA" evidence="9">
    <location>
        <begin position="119"/>
        <end position="261"/>
    </location>
</feature>
<keyword evidence="11" id="KW-1185">Reference proteome</keyword>
<dbReference type="InterPro" id="IPR050162">
    <property type="entry name" value="MsrA_MetSO_reductase"/>
</dbReference>
<evidence type="ECO:0000256" key="1">
    <source>
        <dbReference type="ARBA" id="ARBA00005591"/>
    </source>
</evidence>
<dbReference type="PANTHER" id="PTHR42799:SF2">
    <property type="entry name" value="MITOCHONDRIAL PEPTIDE METHIONINE SULFOXIDE REDUCTASE"/>
    <property type="match status" value="1"/>
</dbReference>
<dbReference type="GO" id="GO:0008113">
    <property type="term" value="F:peptide-methionine (S)-S-oxide reductase activity"/>
    <property type="evidence" value="ECO:0007669"/>
    <property type="project" value="UniProtKB-EC"/>
</dbReference>
<evidence type="ECO:0000313" key="10">
    <source>
        <dbReference type="EMBL" id="KAL2649882.1"/>
    </source>
</evidence>
<dbReference type="InterPro" id="IPR036509">
    <property type="entry name" value="Met_Sox_Rdtase_MsrA_sf"/>
</dbReference>
<evidence type="ECO:0000256" key="7">
    <source>
        <dbReference type="ARBA" id="ARBA00048782"/>
    </source>
</evidence>
<evidence type="ECO:0000259" key="9">
    <source>
        <dbReference type="Pfam" id="PF01625"/>
    </source>
</evidence>
<feature type="region of interest" description="Disordered" evidence="8">
    <location>
        <begin position="92"/>
        <end position="113"/>
    </location>
</feature>
<dbReference type="EMBL" id="JBHFFA010000001">
    <property type="protein sequence ID" value="KAL2649882.1"/>
    <property type="molecule type" value="Genomic_DNA"/>
</dbReference>
<gene>
    <name evidence="10" type="ORF">R1flu_018010</name>
</gene>
<evidence type="ECO:0000256" key="5">
    <source>
        <dbReference type="ARBA" id="ARBA00030643"/>
    </source>
</evidence>
<dbReference type="HAMAP" id="MF_01401">
    <property type="entry name" value="MsrA"/>
    <property type="match status" value="1"/>
</dbReference>
<comment type="catalytic activity">
    <reaction evidence="7">
        <text>[thioredoxin]-disulfide + L-methionine + H2O = L-methionine (S)-S-oxide + [thioredoxin]-dithiol</text>
        <dbReference type="Rhea" id="RHEA:19993"/>
        <dbReference type="Rhea" id="RHEA-COMP:10698"/>
        <dbReference type="Rhea" id="RHEA-COMP:10700"/>
        <dbReference type="ChEBI" id="CHEBI:15377"/>
        <dbReference type="ChEBI" id="CHEBI:29950"/>
        <dbReference type="ChEBI" id="CHEBI:50058"/>
        <dbReference type="ChEBI" id="CHEBI:57844"/>
        <dbReference type="ChEBI" id="CHEBI:58772"/>
        <dbReference type="EC" id="1.8.4.11"/>
    </reaction>
</comment>
<dbReference type="NCBIfam" id="TIGR00401">
    <property type="entry name" value="msrA"/>
    <property type="match status" value="1"/>
</dbReference>
<evidence type="ECO:0000256" key="8">
    <source>
        <dbReference type="SAM" id="MobiDB-lite"/>
    </source>
</evidence>
<name>A0ABD1ZFN0_9MARC</name>
<dbReference type="Proteomes" id="UP001605036">
    <property type="component" value="Unassembled WGS sequence"/>
</dbReference>
<dbReference type="SUPFAM" id="SSF55068">
    <property type="entry name" value="Peptide methionine sulfoxide reductase"/>
    <property type="match status" value="1"/>
</dbReference>
<proteinExistence type="inferred from homology"/>
<evidence type="ECO:0000313" key="11">
    <source>
        <dbReference type="Proteomes" id="UP001605036"/>
    </source>
</evidence>